<accession>A0A2N3HQ36</accession>
<feature type="domain" description="Helicase Helix-turn-helix" evidence="1">
    <location>
        <begin position="222"/>
        <end position="309"/>
    </location>
</feature>
<evidence type="ECO:0000259" key="1">
    <source>
        <dbReference type="Pfam" id="PF14493"/>
    </source>
</evidence>
<sequence>MEKFIITQNGFLNKNTQAYYRYDYTTYGTEGNPDFINHLKNQFGDTSVSTLQNAVNELTKVLQEDLPKIKKLHNTNLTVCVIPRAKAESYYSDNQKLLKRVISSVVDKLSGFANGISYIIRHTDTRTTHMNRSGYGGNGDMPYVGITKATCNISRDVRGKDILLIDDIYTKDVNIDEDAIQALFENGARNVIFYSIAKTFKGGIKTVTKSENLDLLKPSLKDTFLILKKVNNLNDAASLRGFTKGTIINHMAEIAELLGIDPIKKFEPPFNTINAVKKAINKLGARDKLKPIFEELGEQITYDDIRLALIFIK</sequence>
<comment type="caution">
    <text evidence="2">The sequence shown here is derived from an EMBL/GenBank/DDBJ whole genome shotgun (WGS) entry which is preliminary data.</text>
</comment>
<gene>
    <name evidence="2" type="ORF">BZG02_20515</name>
</gene>
<dbReference type="CDD" id="cd06223">
    <property type="entry name" value="PRTases_typeI"/>
    <property type="match status" value="1"/>
</dbReference>
<dbReference type="InterPro" id="IPR000836">
    <property type="entry name" value="PRTase_dom"/>
</dbReference>
<dbReference type="RefSeq" id="WP_101263625.1">
    <property type="nucleotide sequence ID" value="NZ_MVDD01000041.1"/>
</dbReference>
<dbReference type="AlphaFoldDB" id="A0A2N3HQ36"/>
<evidence type="ECO:0000313" key="3">
    <source>
        <dbReference type="Proteomes" id="UP000233535"/>
    </source>
</evidence>
<name>A0A2N3HQ36_9BACT</name>
<keyword evidence="3" id="KW-1185">Reference proteome</keyword>
<dbReference type="InterPro" id="IPR029057">
    <property type="entry name" value="PRTase-like"/>
</dbReference>
<dbReference type="Pfam" id="PF14493">
    <property type="entry name" value="HTH_40"/>
    <property type="match status" value="1"/>
</dbReference>
<protein>
    <recommendedName>
        <fullName evidence="1">Helicase Helix-turn-helix domain-containing protein</fullName>
    </recommendedName>
</protein>
<evidence type="ECO:0000313" key="2">
    <source>
        <dbReference type="EMBL" id="PKQ60165.1"/>
    </source>
</evidence>
<dbReference type="EMBL" id="MVDD01000041">
    <property type="protein sequence ID" value="PKQ60165.1"/>
    <property type="molecule type" value="Genomic_DNA"/>
</dbReference>
<organism evidence="2 3">
    <name type="scientific">Labilibaculum filiforme</name>
    <dbReference type="NCBI Taxonomy" id="1940526"/>
    <lineage>
        <taxon>Bacteria</taxon>
        <taxon>Pseudomonadati</taxon>
        <taxon>Bacteroidota</taxon>
        <taxon>Bacteroidia</taxon>
        <taxon>Marinilabiliales</taxon>
        <taxon>Marinifilaceae</taxon>
        <taxon>Labilibaculum</taxon>
    </lineage>
</organism>
<proteinExistence type="predicted"/>
<dbReference type="OrthoDB" id="9779910at2"/>
<dbReference type="InterPro" id="IPR029491">
    <property type="entry name" value="Helicase_HTH"/>
</dbReference>
<dbReference type="SUPFAM" id="SSF53271">
    <property type="entry name" value="PRTase-like"/>
    <property type="match status" value="1"/>
</dbReference>
<dbReference type="Proteomes" id="UP000233535">
    <property type="component" value="Unassembled WGS sequence"/>
</dbReference>
<reference evidence="2 3" key="1">
    <citation type="journal article" date="2017" name="Front. Microbiol.">
        <title>Labilibaculum manganireducens gen. nov., sp. nov. and Labilibaculum filiforme sp. nov., Novel Bacteroidetes Isolated from Subsurface Sediments of the Baltic Sea.</title>
        <authorList>
            <person name="Vandieken V."/>
            <person name="Marshall I.P."/>
            <person name="Niemann H."/>
            <person name="Engelen B."/>
            <person name="Cypionka H."/>
        </authorList>
    </citation>
    <scope>NUCLEOTIDE SEQUENCE [LARGE SCALE GENOMIC DNA]</scope>
    <source>
        <strain evidence="2 3">59.16B</strain>
    </source>
</reference>
<dbReference type="Gene3D" id="3.40.50.2020">
    <property type="match status" value="1"/>
</dbReference>